<dbReference type="EMBL" id="JAHKKG010000002">
    <property type="protein sequence ID" value="MBU2663435.1"/>
    <property type="molecule type" value="Genomic_DNA"/>
</dbReference>
<comment type="caution">
    <text evidence="1">The sequence shown here is derived from an EMBL/GenBank/DDBJ whole genome shotgun (WGS) entry which is preliminary data.</text>
</comment>
<evidence type="ECO:0000313" key="2">
    <source>
        <dbReference type="Proteomes" id="UP001519654"/>
    </source>
</evidence>
<keyword evidence="2" id="KW-1185">Reference proteome</keyword>
<evidence type="ECO:0000313" key="1">
    <source>
        <dbReference type="EMBL" id="MBU2663435.1"/>
    </source>
</evidence>
<sequence>MSYGFWLRGHPEREQLAEVLAELTGNEVDVGDDGEDDRNWGAPVSCTITPLAGDFDWHLDVYLSITITDPPSESDAAALLAQSLDTVVAYKAMPLPPSDFWLVGPDGVRTRARIYDEDSDDLPAVYRIDAVELD</sequence>
<gene>
    <name evidence="1" type="ORF">KOI35_07945</name>
</gene>
<proteinExistence type="predicted"/>
<name>A0ABS5YN91_9ACTN</name>
<protein>
    <submittedName>
        <fullName evidence="1">Uncharacterized protein</fullName>
    </submittedName>
</protein>
<dbReference type="Proteomes" id="UP001519654">
    <property type="component" value="Unassembled WGS sequence"/>
</dbReference>
<reference evidence="1 2" key="1">
    <citation type="submission" date="2021-06" db="EMBL/GenBank/DDBJ databases">
        <title>Actinoplanes lichenicola sp. nov., and Actinoplanes ovalisporus sp. nov., isolated from lichen in Thailand.</title>
        <authorList>
            <person name="Saeng-In P."/>
            <person name="Kanchanasin P."/>
            <person name="Yuki M."/>
            <person name="Kudo T."/>
            <person name="Ohkuma M."/>
            <person name="Phongsopitanun W."/>
            <person name="Tanasupawat S."/>
        </authorList>
    </citation>
    <scope>NUCLEOTIDE SEQUENCE [LARGE SCALE GENOMIC DNA]</scope>
    <source>
        <strain evidence="1 2">NBRC 110975</strain>
    </source>
</reference>
<dbReference type="RefSeq" id="WP_215785362.1">
    <property type="nucleotide sequence ID" value="NZ_JAHKKG010000002.1"/>
</dbReference>
<organism evidence="1 2">
    <name type="scientific">Paractinoplanes bogorensis</name>
    <dbReference type="NCBI Taxonomy" id="1610840"/>
    <lineage>
        <taxon>Bacteria</taxon>
        <taxon>Bacillati</taxon>
        <taxon>Actinomycetota</taxon>
        <taxon>Actinomycetes</taxon>
        <taxon>Micromonosporales</taxon>
        <taxon>Micromonosporaceae</taxon>
        <taxon>Paractinoplanes</taxon>
    </lineage>
</organism>
<accession>A0ABS5YN91</accession>